<accession>A0AAW8LKZ9</accession>
<dbReference type="EMBL" id="JAVDSC010000012">
    <property type="protein sequence ID" value="MDR6630416.1"/>
    <property type="molecule type" value="Genomic_DNA"/>
</dbReference>
<dbReference type="Proteomes" id="UP001262767">
    <property type="component" value="Unassembled WGS sequence"/>
</dbReference>
<proteinExistence type="predicted"/>
<reference evidence="1" key="1">
    <citation type="submission" date="2023-07" db="EMBL/GenBank/DDBJ databases">
        <title>Sorghum-associated microbial communities from plants grown in Nebraska, USA.</title>
        <authorList>
            <person name="Schachtman D."/>
        </authorList>
    </citation>
    <scope>NUCLEOTIDE SEQUENCE</scope>
    <source>
        <strain evidence="1">BE44</strain>
    </source>
</reference>
<sequence>MMFYIVAALIIFVLALGAGFHAGRLYCADQCLTKGGFSLNEYDFSCLVTTRDNPFNGLPDVLRDPEDQDNGAFAKNTLSKLKFLKPNKIQELTRAGAEAKPVRSFFGTGAEYDCVQCCKDADDIQSRMILCRECGNKRCPQAQNHRMPCSGSNAPGQYSLFDQSAPQQRLDGSNLVQSLDEREAMFN</sequence>
<gene>
    <name evidence="1" type="ORF">J2X86_002471</name>
</gene>
<name>A0AAW8LKZ9_ACILW</name>
<protein>
    <submittedName>
        <fullName evidence="1">Uncharacterized protein</fullName>
    </submittedName>
</protein>
<comment type="caution">
    <text evidence="1">The sequence shown here is derived from an EMBL/GenBank/DDBJ whole genome shotgun (WGS) entry which is preliminary data.</text>
</comment>
<evidence type="ECO:0000313" key="1">
    <source>
        <dbReference type="EMBL" id="MDR6630416.1"/>
    </source>
</evidence>
<evidence type="ECO:0000313" key="2">
    <source>
        <dbReference type="Proteomes" id="UP001262767"/>
    </source>
</evidence>
<dbReference type="AlphaFoldDB" id="A0AAW8LKZ9"/>
<dbReference type="RefSeq" id="WP_310077919.1">
    <property type="nucleotide sequence ID" value="NZ_JAVDSC010000012.1"/>
</dbReference>
<organism evidence="1 2">
    <name type="scientific">Acinetobacter lwoffii</name>
    <dbReference type="NCBI Taxonomy" id="28090"/>
    <lineage>
        <taxon>Bacteria</taxon>
        <taxon>Pseudomonadati</taxon>
        <taxon>Pseudomonadota</taxon>
        <taxon>Gammaproteobacteria</taxon>
        <taxon>Moraxellales</taxon>
        <taxon>Moraxellaceae</taxon>
        <taxon>Acinetobacter</taxon>
    </lineage>
</organism>